<evidence type="ECO:0000256" key="1">
    <source>
        <dbReference type="ARBA" id="ARBA00004141"/>
    </source>
</evidence>
<accession>A0ABX8W853</accession>
<feature type="transmembrane region" description="Helical" evidence="10">
    <location>
        <begin position="233"/>
        <end position="254"/>
    </location>
</feature>
<feature type="transmembrane region" description="Helical" evidence="10">
    <location>
        <begin position="315"/>
        <end position="338"/>
    </location>
</feature>
<name>A0ABX8W853_9HYPH</name>
<feature type="transmembrane region" description="Helical" evidence="10">
    <location>
        <begin position="160"/>
        <end position="184"/>
    </location>
</feature>
<dbReference type="InterPro" id="IPR050368">
    <property type="entry name" value="ClC-type_chloride_channel"/>
</dbReference>
<feature type="transmembrane region" description="Helical" evidence="10">
    <location>
        <begin position="26"/>
        <end position="50"/>
    </location>
</feature>
<dbReference type="RefSeq" id="WP_220303598.1">
    <property type="nucleotide sequence ID" value="NZ_CP080590.1"/>
</dbReference>
<feature type="transmembrane region" description="Helical" evidence="10">
    <location>
        <begin position="196"/>
        <end position="213"/>
    </location>
</feature>
<protein>
    <submittedName>
        <fullName evidence="11">Chloride channel protein</fullName>
    </submittedName>
</protein>
<evidence type="ECO:0000256" key="8">
    <source>
        <dbReference type="ARBA" id="ARBA00023214"/>
    </source>
</evidence>
<evidence type="ECO:0000313" key="12">
    <source>
        <dbReference type="Proteomes" id="UP000825799"/>
    </source>
</evidence>
<dbReference type="PANTHER" id="PTHR43427:SF6">
    <property type="entry name" value="CHLORIDE CHANNEL PROTEIN CLC-E"/>
    <property type="match status" value="1"/>
</dbReference>
<evidence type="ECO:0000256" key="4">
    <source>
        <dbReference type="ARBA" id="ARBA00022989"/>
    </source>
</evidence>
<evidence type="ECO:0000256" key="10">
    <source>
        <dbReference type="SAM" id="Phobius"/>
    </source>
</evidence>
<evidence type="ECO:0000256" key="7">
    <source>
        <dbReference type="ARBA" id="ARBA00023173"/>
    </source>
</evidence>
<dbReference type="InterPro" id="IPR001807">
    <property type="entry name" value="ClC"/>
</dbReference>
<organism evidence="11 12">
    <name type="scientific">Devosia salina</name>
    <dbReference type="NCBI Taxonomy" id="2860336"/>
    <lineage>
        <taxon>Bacteria</taxon>
        <taxon>Pseudomonadati</taxon>
        <taxon>Pseudomonadota</taxon>
        <taxon>Alphaproteobacteria</taxon>
        <taxon>Hyphomicrobiales</taxon>
        <taxon>Devosiaceae</taxon>
        <taxon>Devosia</taxon>
    </lineage>
</organism>
<keyword evidence="7" id="KW-0869">Chloride channel</keyword>
<feature type="transmembrane region" description="Helical" evidence="10">
    <location>
        <begin position="350"/>
        <end position="373"/>
    </location>
</feature>
<comment type="subcellular location">
    <subcellularLocation>
        <location evidence="1">Membrane</location>
        <topology evidence="1">Multi-pass membrane protein</topology>
    </subcellularLocation>
</comment>
<keyword evidence="6 10" id="KW-0472">Membrane</keyword>
<dbReference type="EMBL" id="CP080590">
    <property type="protein sequence ID" value="QYO75134.1"/>
    <property type="molecule type" value="Genomic_DNA"/>
</dbReference>
<dbReference type="PRINTS" id="PR00762">
    <property type="entry name" value="CLCHANNEL"/>
</dbReference>
<feature type="transmembrane region" description="Helical" evidence="10">
    <location>
        <begin position="393"/>
        <end position="413"/>
    </location>
</feature>
<dbReference type="SUPFAM" id="SSF81340">
    <property type="entry name" value="Clc chloride channel"/>
    <property type="match status" value="1"/>
</dbReference>
<evidence type="ECO:0000256" key="6">
    <source>
        <dbReference type="ARBA" id="ARBA00023136"/>
    </source>
</evidence>
<evidence type="ECO:0000256" key="9">
    <source>
        <dbReference type="ARBA" id="ARBA00023303"/>
    </source>
</evidence>
<keyword evidence="2" id="KW-0813">Transport</keyword>
<keyword evidence="9" id="KW-0407">Ion channel</keyword>
<evidence type="ECO:0000256" key="3">
    <source>
        <dbReference type="ARBA" id="ARBA00022692"/>
    </source>
</evidence>
<dbReference type="PANTHER" id="PTHR43427">
    <property type="entry name" value="CHLORIDE CHANNEL PROTEIN CLC-E"/>
    <property type="match status" value="1"/>
</dbReference>
<evidence type="ECO:0000256" key="5">
    <source>
        <dbReference type="ARBA" id="ARBA00023065"/>
    </source>
</evidence>
<keyword evidence="3 10" id="KW-0812">Transmembrane</keyword>
<reference evidence="11 12" key="1">
    <citation type="submission" date="2021-08" db="EMBL/GenBank/DDBJ databases">
        <title>Devosia salina sp. nov., isolated from the South China Sea sediment.</title>
        <authorList>
            <person name="Zhou Z."/>
        </authorList>
    </citation>
    <scope>NUCLEOTIDE SEQUENCE [LARGE SCALE GENOMIC DNA]</scope>
    <source>
        <strain evidence="11 12">SCS-3</strain>
    </source>
</reference>
<keyword evidence="12" id="KW-1185">Reference proteome</keyword>
<dbReference type="Gene3D" id="1.10.3080.10">
    <property type="entry name" value="Clc chloride channel"/>
    <property type="match status" value="1"/>
</dbReference>
<dbReference type="CDD" id="cd01034">
    <property type="entry name" value="EriC_like"/>
    <property type="match status" value="1"/>
</dbReference>
<sequence>MSERSFRQSMHLRWHRIWLPRLRRRALFLVGGVVVGIAALAMAFVADFAIETFAHWQKQWHYLPLFATPLGFAGLAWLTRRYFDGAQGSGIPQVIAARQMTDLKRKGKLVSPKLAVAKMVLLAGGLLVGASAGREGPTVQVGASIMFWLGRFAPHRQPGLLLAGGAAGVAAAFNAPLAGVVFGIEEMSRSFELRTSGLVLGTVIVAGLVPLAVVGDYTYFGRSDIALAAIAEWIWVIPIAALCGLAGGGFSRLLVIFTDGLPGRAGRWIKTHPVLFAAGCGVGVALCGVLTQGSVFGTSAEQAKAIMTGESAPLAFGPLKFIATLLTSISGIPGGIFSPSLAVGAGIADLFAGITPVPIAALTIVCMAAYLAAVLQAPITAFVIVTEMTGNHALIFPVMLGALIANFMSKLVCEEGVYHALAKRLLQQDGKAAQ</sequence>
<dbReference type="InterPro" id="IPR014743">
    <property type="entry name" value="Cl-channel_core"/>
</dbReference>
<proteinExistence type="predicted"/>
<feature type="transmembrane region" description="Helical" evidence="10">
    <location>
        <begin position="62"/>
        <end position="79"/>
    </location>
</feature>
<feature type="transmembrane region" description="Helical" evidence="10">
    <location>
        <begin position="274"/>
        <end position="295"/>
    </location>
</feature>
<keyword evidence="4 10" id="KW-1133">Transmembrane helix</keyword>
<evidence type="ECO:0000313" key="11">
    <source>
        <dbReference type="EMBL" id="QYO75134.1"/>
    </source>
</evidence>
<dbReference type="Proteomes" id="UP000825799">
    <property type="component" value="Chromosome"/>
</dbReference>
<evidence type="ECO:0000256" key="2">
    <source>
        <dbReference type="ARBA" id="ARBA00022448"/>
    </source>
</evidence>
<feature type="transmembrane region" description="Helical" evidence="10">
    <location>
        <begin position="114"/>
        <end position="132"/>
    </location>
</feature>
<gene>
    <name evidence="11" type="ORF">K1X15_10680</name>
</gene>
<keyword evidence="5" id="KW-0406">Ion transport</keyword>
<dbReference type="Pfam" id="PF00654">
    <property type="entry name" value="Voltage_CLC"/>
    <property type="match status" value="1"/>
</dbReference>
<keyword evidence="8" id="KW-0868">Chloride</keyword>